<organism evidence="1 2">
    <name type="scientific">Riccia sorocarpa</name>
    <dbReference type="NCBI Taxonomy" id="122646"/>
    <lineage>
        <taxon>Eukaryota</taxon>
        <taxon>Viridiplantae</taxon>
        <taxon>Streptophyta</taxon>
        <taxon>Embryophyta</taxon>
        <taxon>Marchantiophyta</taxon>
        <taxon>Marchantiopsida</taxon>
        <taxon>Marchantiidae</taxon>
        <taxon>Marchantiales</taxon>
        <taxon>Ricciaceae</taxon>
        <taxon>Riccia</taxon>
    </lineage>
</organism>
<dbReference type="EMBL" id="JBJQOH010000003">
    <property type="protein sequence ID" value="KAL3691019.1"/>
    <property type="molecule type" value="Genomic_DNA"/>
</dbReference>
<accession>A0ABD3HKU7</accession>
<dbReference type="AlphaFoldDB" id="A0ABD3HKU7"/>
<protein>
    <submittedName>
        <fullName evidence="1">Uncharacterized protein</fullName>
    </submittedName>
</protein>
<proteinExistence type="predicted"/>
<keyword evidence="2" id="KW-1185">Reference proteome</keyword>
<sequence length="101" mass="11563">MKERGWEMIGVDFEGLEPPHVLAVRSYSDFTQRRDTPAIPTARPDCPDLNFEEQVFLQCTQQKKKRVGGKDGCGHIHKWRGPTSKAQWLAQVFGDIITSEY</sequence>
<reference evidence="1 2" key="1">
    <citation type="submission" date="2024-09" db="EMBL/GenBank/DDBJ databases">
        <title>Chromosome-scale assembly of Riccia sorocarpa.</title>
        <authorList>
            <person name="Paukszto L."/>
        </authorList>
    </citation>
    <scope>NUCLEOTIDE SEQUENCE [LARGE SCALE GENOMIC DNA]</scope>
    <source>
        <strain evidence="1">LP-2024</strain>
        <tissue evidence="1">Aerial parts of the thallus</tissue>
    </source>
</reference>
<name>A0ABD3HKU7_9MARC</name>
<evidence type="ECO:0000313" key="2">
    <source>
        <dbReference type="Proteomes" id="UP001633002"/>
    </source>
</evidence>
<comment type="caution">
    <text evidence="1">The sequence shown here is derived from an EMBL/GenBank/DDBJ whole genome shotgun (WGS) entry which is preliminary data.</text>
</comment>
<evidence type="ECO:0000313" key="1">
    <source>
        <dbReference type="EMBL" id="KAL3691019.1"/>
    </source>
</evidence>
<dbReference type="Proteomes" id="UP001633002">
    <property type="component" value="Unassembled WGS sequence"/>
</dbReference>
<gene>
    <name evidence="1" type="ORF">R1sor_004670</name>
</gene>